<dbReference type="HOGENOM" id="CLU_1740156_0_0_1"/>
<proteinExistence type="predicted"/>
<dbReference type="EMBL" id="KB445561">
    <property type="protein sequence ID" value="EMC93110.1"/>
    <property type="molecule type" value="Genomic_DNA"/>
</dbReference>
<keyword evidence="1" id="KW-0175">Coiled coil</keyword>
<feature type="coiled-coil region" evidence="1">
    <location>
        <begin position="76"/>
        <end position="120"/>
    </location>
</feature>
<reference evidence="2 3" key="1">
    <citation type="journal article" date="2012" name="PLoS Pathog.">
        <title>Diverse lifestyles and strategies of plant pathogenesis encoded in the genomes of eighteen Dothideomycetes fungi.</title>
        <authorList>
            <person name="Ohm R.A."/>
            <person name="Feau N."/>
            <person name="Henrissat B."/>
            <person name="Schoch C.L."/>
            <person name="Horwitz B.A."/>
            <person name="Barry K.W."/>
            <person name="Condon B.J."/>
            <person name="Copeland A.C."/>
            <person name="Dhillon B."/>
            <person name="Glaser F."/>
            <person name="Hesse C.N."/>
            <person name="Kosti I."/>
            <person name="LaButti K."/>
            <person name="Lindquist E.A."/>
            <person name="Lucas S."/>
            <person name="Salamov A.A."/>
            <person name="Bradshaw R.E."/>
            <person name="Ciuffetti L."/>
            <person name="Hamelin R.C."/>
            <person name="Kema G.H.J."/>
            <person name="Lawrence C."/>
            <person name="Scott J.A."/>
            <person name="Spatafora J.W."/>
            <person name="Turgeon B.G."/>
            <person name="de Wit P.J.G.M."/>
            <person name="Zhong S."/>
            <person name="Goodwin S.B."/>
            <person name="Grigoriev I.V."/>
        </authorList>
    </citation>
    <scope>NUCLEOTIDE SEQUENCE [LARGE SCALE GENOMIC DNA]</scope>
    <source>
        <strain evidence="2 3">UAMH 10762</strain>
    </source>
</reference>
<dbReference type="RefSeq" id="XP_007679878.1">
    <property type="nucleotide sequence ID" value="XM_007681688.1"/>
</dbReference>
<sequence length="150" mass="17151">MQALPLVELSEVFWSRCGQGYVDKRGGSSHAAARLSTNSKKMFTSDDWTRFWKAANDEPTTEKNYANYYAALDSKADEAERHATEHKATLEEMKAKFELLKALEAKVKSEKRRLSRLRRQRLCARSATPKRCYGISLRLRRTSSADVETS</sequence>
<name>M2N349_BAUPA</name>
<gene>
    <name evidence="2" type="ORF">BAUCODRAFT_38028</name>
</gene>
<evidence type="ECO:0000313" key="2">
    <source>
        <dbReference type="EMBL" id="EMC93110.1"/>
    </source>
</evidence>
<accession>M2N349</accession>
<keyword evidence="3" id="KW-1185">Reference proteome</keyword>
<evidence type="ECO:0000313" key="3">
    <source>
        <dbReference type="Proteomes" id="UP000011761"/>
    </source>
</evidence>
<dbReference type="GeneID" id="19113412"/>
<dbReference type="KEGG" id="bcom:BAUCODRAFT_38028"/>
<protein>
    <submittedName>
        <fullName evidence="2">Uncharacterized protein</fullName>
    </submittedName>
</protein>
<dbReference type="AlphaFoldDB" id="M2N349"/>
<organism evidence="2 3">
    <name type="scientific">Baudoinia panamericana (strain UAMH 10762)</name>
    <name type="common">Angels' share fungus</name>
    <name type="synonym">Baudoinia compniacensis (strain UAMH 10762)</name>
    <dbReference type="NCBI Taxonomy" id="717646"/>
    <lineage>
        <taxon>Eukaryota</taxon>
        <taxon>Fungi</taxon>
        <taxon>Dikarya</taxon>
        <taxon>Ascomycota</taxon>
        <taxon>Pezizomycotina</taxon>
        <taxon>Dothideomycetes</taxon>
        <taxon>Dothideomycetidae</taxon>
        <taxon>Mycosphaerellales</taxon>
        <taxon>Teratosphaeriaceae</taxon>
        <taxon>Baudoinia</taxon>
    </lineage>
</organism>
<dbReference type="Proteomes" id="UP000011761">
    <property type="component" value="Unassembled WGS sequence"/>
</dbReference>
<evidence type="ECO:0000256" key="1">
    <source>
        <dbReference type="SAM" id="Coils"/>
    </source>
</evidence>